<name>A0AAV0R1T1_9ROSI</name>
<dbReference type="InterPro" id="IPR021181">
    <property type="entry name" value="Miro"/>
</dbReference>
<feature type="transmembrane region" description="Helical" evidence="15">
    <location>
        <begin position="620"/>
        <end position="641"/>
    </location>
</feature>
<evidence type="ECO:0000256" key="1">
    <source>
        <dbReference type="ARBA" id="ARBA00004200"/>
    </source>
</evidence>
<keyword evidence="18" id="KW-1185">Reference proteome</keyword>
<dbReference type="InterPro" id="IPR052266">
    <property type="entry name" value="Miro-EF-hand_domain"/>
</dbReference>
<evidence type="ECO:0000256" key="3">
    <source>
        <dbReference type="ARBA" id="ARBA00022692"/>
    </source>
</evidence>
<keyword evidence="4" id="KW-0479">Metal-binding</keyword>
<dbReference type="GO" id="GO:0005525">
    <property type="term" value="F:GTP binding"/>
    <property type="evidence" value="ECO:0007669"/>
    <property type="project" value="UniProtKB-KW"/>
</dbReference>
<evidence type="ECO:0000259" key="16">
    <source>
        <dbReference type="PROSITE" id="PS51423"/>
    </source>
</evidence>
<protein>
    <recommendedName>
        <fullName evidence="14">Mitochondrial Rho GTPase</fullName>
        <ecNumber evidence="14">3.6.5.-</ecNumber>
    </recommendedName>
</protein>
<dbReference type="InterPro" id="IPR020860">
    <property type="entry name" value="MIRO_dom"/>
</dbReference>
<evidence type="ECO:0000256" key="2">
    <source>
        <dbReference type="ARBA" id="ARBA00007981"/>
    </source>
</evidence>
<keyword evidence="6 14" id="KW-0547">Nucleotide-binding</keyword>
<dbReference type="InterPro" id="IPR013566">
    <property type="entry name" value="EF_hand_assoc_1"/>
</dbReference>
<dbReference type="AlphaFoldDB" id="A0AAV0R1T1"/>
<dbReference type="InterPro" id="IPR013567">
    <property type="entry name" value="EF_hand_assoc_2"/>
</dbReference>
<reference evidence="17" key="1">
    <citation type="submission" date="2022-08" db="EMBL/GenBank/DDBJ databases">
        <authorList>
            <person name="Gutierrez-Valencia J."/>
        </authorList>
    </citation>
    <scope>NUCLEOTIDE SEQUENCE</scope>
</reference>
<dbReference type="Pfam" id="PF08356">
    <property type="entry name" value="EF_assoc_2"/>
    <property type="match status" value="1"/>
</dbReference>
<dbReference type="PROSITE" id="PS00018">
    <property type="entry name" value="EF_HAND_1"/>
    <property type="match status" value="1"/>
</dbReference>
<dbReference type="PIRSF" id="PIRSF037488">
    <property type="entry name" value="Mt_Rho_GTPase"/>
    <property type="match status" value="1"/>
</dbReference>
<keyword evidence="13 14" id="KW-0472">Membrane</keyword>
<proteinExistence type="inferred from homology"/>
<dbReference type="SMART" id="SM00173">
    <property type="entry name" value="RAS"/>
    <property type="match status" value="1"/>
</dbReference>
<dbReference type="FunFam" id="3.40.50.300:FF:000935">
    <property type="entry name" value="Mitochondrial Rho GTPase"/>
    <property type="match status" value="1"/>
</dbReference>
<dbReference type="CDD" id="cd01893">
    <property type="entry name" value="Miro1"/>
    <property type="match status" value="1"/>
</dbReference>
<dbReference type="EC" id="3.6.5.-" evidence="14"/>
<keyword evidence="3 15" id="KW-0812">Transmembrane</keyword>
<dbReference type="EMBL" id="CAMGYJ010000010">
    <property type="protein sequence ID" value="CAI0551430.1"/>
    <property type="molecule type" value="Genomic_DNA"/>
</dbReference>
<dbReference type="InterPro" id="IPR027417">
    <property type="entry name" value="P-loop_NTPase"/>
</dbReference>
<feature type="domain" description="Miro" evidence="16">
    <location>
        <begin position="18"/>
        <end position="185"/>
    </location>
</feature>
<dbReference type="InterPro" id="IPR018247">
    <property type="entry name" value="EF_Hand_1_Ca_BS"/>
</dbReference>
<dbReference type="InterPro" id="IPR011992">
    <property type="entry name" value="EF-hand-dom_pair"/>
</dbReference>
<keyword evidence="9 14" id="KW-0106">Calcium</keyword>
<dbReference type="PANTHER" id="PTHR46819">
    <property type="entry name" value="EF-HAND CALCIUM-BINDING DOMAIN-CONTAINING PROTEIN 7"/>
    <property type="match status" value="1"/>
</dbReference>
<comment type="caution">
    <text evidence="17">The sequence shown here is derived from an EMBL/GenBank/DDBJ whole genome shotgun (WGS) entry which is preliminary data.</text>
</comment>
<gene>
    <name evidence="17" type="ORF">LITE_LOCUS45965</name>
</gene>
<dbReference type="SUPFAM" id="SSF47473">
    <property type="entry name" value="EF-hand"/>
    <property type="match status" value="1"/>
</dbReference>
<keyword evidence="8 14" id="KW-0378">Hydrolase</keyword>
<dbReference type="CDD" id="cd01892">
    <property type="entry name" value="Miro2"/>
    <property type="match status" value="1"/>
</dbReference>
<dbReference type="Gene3D" id="1.10.238.10">
    <property type="entry name" value="EF-hand"/>
    <property type="match status" value="2"/>
</dbReference>
<evidence type="ECO:0000256" key="9">
    <source>
        <dbReference type="ARBA" id="ARBA00022837"/>
    </source>
</evidence>
<evidence type="ECO:0000256" key="11">
    <source>
        <dbReference type="ARBA" id="ARBA00023128"/>
    </source>
</evidence>
<evidence type="ECO:0000256" key="13">
    <source>
        <dbReference type="ARBA" id="ARBA00023136"/>
    </source>
</evidence>
<evidence type="ECO:0000256" key="6">
    <source>
        <dbReference type="ARBA" id="ARBA00022741"/>
    </source>
</evidence>
<evidence type="ECO:0000256" key="15">
    <source>
        <dbReference type="SAM" id="Phobius"/>
    </source>
</evidence>
<keyword evidence="5" id="KW-0677">Repeat</keyword>
<evidence type="ECO:0000313" key="18">
    <source>
        <dbReference type="Proteomes" id="UP001154282"/>
    </source>
</evidence>
<dbReference type="SMART" id="SM00174">
    <property type="entry name" value="RHO"/>
    <property type="match status" value="1"/>
</dbReference>
<dbReference type="Pfam" id="PF08355">
    <property type="entry name" value="EF_assoc_1"/>
    <property type="match status" value="1"/>
</dbReference>
<dbReference type="GO" id="GO:0005509">
    <property type="term" value="F:calcium ion binding"/>
    <property type="evidence" value="ECO:0007669"/>
    <property type="project" value="InterPro"/>
</dbReference>
<evidence type="ECO:0000256" key="10">
    <source>
        <dbReference type="ARBA" id="ARBA00022989"/>
    </source>
</evidence>
<keyword evidence="12 14" id="KW-0342">GTP-binding</keyword>
<evidence type="ECO:0000256" key="7">
    <source>
        <dbReference type="ARBA" id="ARBA00022787"/>
    </source>
</evidence>
<evidence type="ECO:0000313" key="17">
    <source>
        <dbReference type="EMBL" id="CAI0551430.1"/>
    </source>
</evidence>
<dbReference type="Gene3D" id="3.40.50.300">
    <property type="entry name" value="P-loop containing nucleotide triphosphate hydrolases"/>
    <property type="match status" value="2"/>
</dbReference>
<organism evidence="17 18">
    <name type="scientific">Linum tenue</name>
    <dbReference type="NCBI Taxonomy" id="586396"/>
    <lineage>
        <taxon>Eukaryota</taxon>
        <taxon>Viridiplantae</taxon>
        <taxon>Streptophyta</taxon>
        <taxon>Embryophyta</taxon>
        <taxon>Tracheophyta</taxon>
        <taxon>Spermatophyta</taxon>
        <taxon>Magnoliopsida</taxon>
        <taxon>eudicotyledons</taxon>
        <taxon>Gunneridae</taxon>
        <taxon>Pentapetalae</taxon>
        <taxon>rosids</taxon>
        <taxon>fabids</taxon>
        <taxon>Malpighiales</taxon>
        <taxon>Linaceae</taxon>
        <taxon>Linum</taxon>
    </lineage>
</organism>
<evidence type="ECO:0000256" key="8">
    <source>
        <dbReference type="ARBA" id="ARBA00022801"/>
    </source>
</evidence>
<dbReference type="Proteomes" id="UP001154282">
    <property type="component" value="Unassembled WGS sequence"/>
</dbReference>
<dbReference type="GO" id="GO:0003924">
    <property type="term" value="F:GTPase activity"/>
    <property type="evidence" value="ECO:0007669"/>
    <property type="project" value="InterPro"/>
</dbReference>
<accession>A0AAV0R1T1</accession>
<keyword evidence="7 14" id="KW-1000">Mitochondrion outer membrane</keyword>
<dbReference type="InterPro" id="IPR001806">
    <property type="entry name" value="Small_GTPase"/>
</dbReference>
<dbReference type="SUPFAM" id="SSF52540">
    <property type="entry name" value="P-loop containing nucleoside triphosphate hydrolases"/>
    <property type="match status" value="2"/>
</dbReference>
<dbReference type="GO" id="GO:0005741">
    <property type="term" value="C:mitochondrial outer membrane"/>
    <property type="evidence" value="ECO:0007669"/>
    <property type="project" value="UniProtKB-SubCell"/>
</dbReference>
<dbReference type="PANTHER" id="PTHR46819:SF1">
    <property type="entry name" value="EF-HAND CALCIUM-BINDING DOMAIN-CONTAINING PROTEIN 7"/>
    <property type="match status" value="1"/>
</dbReference>
<dbReference type="PRINTS" id="PR00449">
    <property type="entry name" value="RASTRNSFRMNG"/>
</dbReference>
<dbReference type="SMART" id="SM00175">
    <property type="entry name" value="RAB"/>
    <property type="match status" value="1"/>
</dbReference>
<dbReference type="FunFam" id="3.40.50.300:FF:000553">
    <property type="entry name" value="Mitochondrial Rho GTPase"/>
    <property type="match status" value="1"/>
</dbReference>
<evidence type="ECO:0000256" key="4">
    <source>
        <dbReference type="ARBA" id="ARBA00022723"/>
    </source>
</evidence>
<comment type="subcellular location">
    <subcellularLocation>
        <location evidence="1 14">Mitochondrion outer membrane</location>
        <topology evidence="1 14">Single-pass type IV membrane protein</topology>
    </subcellularLocation>
</comment>
<comment type="similarity">
    <text evidence="2 14">Belongs to the mitochondrial Rho GTPase family.</text>
</comment>
<feature type="domain" description="Miro" evidence="16">
    <location>
        <begin position="427"/>
        <end position="596"/>
    </location>
</feature>
<dbReference type="GO" id="GO:0007005">
    <property type="term" value="P:mitochondrion organization"/>
    <property type="evidence" value="ECO:0007669"/>
    <property type="project" value="InterPro"/>
</dbReference>
<keyword evidence="11 14" id="KW-0496">Mitochondrion</keyword>
<sequence length="649" mass="71821">MSKASSKAAAAALAAGGKTGVRIVVAGDRGTGKSSLIITAAVDNFPGTCPPVLPPTRLAEDFYPDRVPVTIIDTSSKLEDTGKVAEELKRADAVVLTYACDRPETLDRLSTFWLPKLRQLEVKVPVIVVGCKLDLRDENQQVSLEQVMSPIMQQFREIETCIECSSFKRIQIPEVFYYAQKAVLHPTAPLFDQESQTLKPRCVRALKRIFILCDHDRDGALSDAELNDFQVKCFNAPLQPSEIVGVKRVVEEKLPGVNERGLTLTGFLFLHALFIEKGRLETTWTVLRKFGYNNDIRLDDELIPSFKRAPDEVMLSSSSTLIFLEILTLCLSLWQDNNLRPAELDDIFSTAPDSPWDEPPYKDAAERTSLGGLSVNAFLSEWALMTLLHPSRAVEYLIYIGYLGDPSTAVRVTRKRRLDRKKQQSERHVFQCFVFGPKKAGKTSLLNSFIGRPCPDGHASTTEEKFAANVVELPGGTKKTLVLREIPEDEVKGLLSSKESLASCDIAVFVYDSSDESSWKRVTELLLDVAGHGEDTGYEVPSLIIAAKDDLSSFPMAIQETTRVTQDLGIEAPIPISSRMGDTNNVFRRIVNAAEHPHLSIPETEAGKSRKQYHRLVNRSLMFVSVGAAVAIVGLAAYRVYAARKSSSS</sequence>
<dbReference type="FunFam" id="1.10.238.10:FF:000011">
    <property type="entry name" value="Mitochondrial Rho GTPase"/>
    <property type="match status" value="1"/>
</dbReference>
<evidence type="ECO:0000256" key="5">
    <source>
        <dbReference type="ARBA" id="ARBA00022737"/>
    </source>
</evidence>
<dbReference type="Pfam" id="PF00071">
    <property type="entry name" value="Ras"/>
    <property type="match status" value="2"/>
</dbReference>
<evidence type="ECO:0000256" key="12">
    <source>
        <dbReference type="ARBA" id="ARBA00023134"/>
    </source>
</evidence>
<evidence type="ECO:0000256" key="14">
    <source>
        <dbReference type="PIRNR" id="PIRNR037488"/>
    </source>
</evidence>
<keyword evidence="10 15" id="KW-1133">Transmembrane helix</keyword>
<dbReference type="PROSITE" id="PS51423">
    <property type="entry name" value="MIRO"/>
    <property type="match status" value="2"/>
</dbReference>